<evidence type="ECO:0000313" key="2">
    <source>
        <dbReference type="Proteomes" id="UP000266673"/>
    </source>
</evidence>
<reference evidence="1 2" key="1">
    <citation type="submission" date="2018-06" db="EMBL/GenBank/DDBJ databases">
        <title>Comparative genomics reveals the genomic features of Rhizophagus irregularis, R. cerebriforme, R. diaphanum and Gigaspora rosea, and their symbiotic lifestyle signature.</title>
        <authorList>
            <person name="Morin E."/>
            <person name="San Clemente H."/>
            <person name="Chen E.C.H."/>
            <person name="De La Providencia I."/>
            <person name="Hainaut M."/>
            <person name="Kuo A."/>
            <person name="Kohler A."/>
            <person name="Murat C."/>
            <person name="Tang N."/>
            <person name="Roy S."/>
            <person name="Loubradou J."/>
            <person name="Henrissat B."/>
            <person name="Grigoriev I.V."/>
            <person name="Corradi N."/>
            <person name="Roux C."/>
            <person name="Martin F.M."/>
        </authorList>
    </citation>
    <scope>NUCLEOTIDE SEQUENCE [LARGE SCALE GENOMIC DNA]</scope>
    <source>
        <strain evidence="1 2">DAOM 194757</strain>
    </source>
</reference>
<protein>
    <submittedName>
        <fullName evidence="1">Uncharacterized protein</fullName>
    </submittedName>
</protein>
<keyword evidence="2" id="KW-1185">Reference proteome</keyword>
<name>A0A397UIB8_9GLOM</name>
<accession>A0A397UIB8</accession>
<dbReference type="AlphaFoldDB" id="A0A397UIB8"/>
<sequence>MKWKHSRDRLVKNKYCGVIVDKRTVFCICGQKVSLDNDYNDSRLNKYSKNSKCKVNNKKKQLGLPGLFSVLPNSKKSKDSLLSPSLPSLPPSSPLLSTLSSIKPCSGLSSEQITSYINRTPSTYGGARRREIIGKEMFLDRFSSETGFSFKKLKGEEITQFNNQIISKSEWFIDRVEFWTEFANKAIQRAFEQKPVFKGLCYIMLQVSERKEHDKDL</sequence>
<gene>
    <name evidence="1" type="ORF">C2G38_2044479</name>
</gene>
<dbReference type="Proteomes" id="UP000266673">
    <property type="component" value="Unassembled WGS sequence"/>
</dbReference>
<proteinExistence type="predicted"/>
<dbReference type="OrthoDB" id="2420623at2759"/>
<comment type="caution">
    <text evidence="1">The sequence shown here is derived from an EMBL/GenBank/DDBJ whole genome shotgun (WGS) entry which is preliminary data.</text>
</comment>
<organism evidence="1 2">
    <name type="scientific">Gigaspora rosea</name>
    <dbReference type="NCBI Taxonomy" id="44941"/>
    <lineage>
        <taxon>Eukaryota</taxon>
        <taxon>Fungi</taxon>
        <taxon>Fungi incertae sedis</taxon>
        <taxon>Mucoromycota</taxon>
        <taxon>Glomeromycotina</taxon>
        <taxon>Glomeromycetes</taxon>
        <taxon>Diversisporales</taxon>
        <taxon>Gigasporaceae</taxon>
        <taxon>Gigaspora</taxon>
    </lineage>
</organism>
<dbReference type="EMBL" id="QKWP01001399">
    <property type="protein sequence ID" value="RIB09251.1"/>
    <property type="molecule type" value="Genomic_DNA"/>
</dbReference>
<evidence type="ECO:0000313" key="1">
    <source>
        <dbReference type="EMBL" id="RIB09251.1"/>
    </source>
</evidence>